<evidence type="ECO:0000256" key="9">
    <source>
        <dbReference type="ARBA" id="ARBA00023136"/>
    </source>
</evidence>
<feature type="transmembrane region" description="Helical" evidence="10">
    <location>
        <begin position="75"/>
        <end position="93"/>
    </location>
</feature>
<evidence type="ECO:0000256" key="1">
    <source>
        <dbReference type="ARBA" id="ARBA00004477"/>
    </source>
</evidence>
<gene>
    <name evidence="11" type="primary">GPI11</name>
    <name evidence="11" type="ORF">KQ657_003079</name>
</gene>
<feature type="transmembrane region" description="Helical" evidence="10">
    <location>
        <begin position="136"/>
        <end position="160"/>
    </location>
</feature>
<keyword evidence="6 10" id="KW-0812">Transmembrane</keyword>
<dbReference type="InterPro" id="IPR009580">
    <property type="entry name" value="GPI_biosynthesis_protein_Pig-F"/>
</dbReference>
<sequence length="238" mass="26344">MGKTKIRKQVSFDSGLKEVVAEEIKKKKKVGSSSKTAPILTNRILLIPIHYALNLAGMFWFGLMENTQKTLLKGALNLAVMQIAYDYLIVRLLKTSAKDSTNTPLLVIGSIIVCLLLSFPLSVLLIILGAPVTSHLYLTYLLALHLSLIVINPILVVYQFQLDKFYQSLQFSNDSQVFKSVILKSSILLSAFLAVLGTWLGVIPIPLDWDRPWQAWPITLVTGGYTGAFLGGLISCMF</sequence>
<dbReference type="GO" id="GO:0006506">
    <property type="term" value="P:GPI anchor biosynthetic process"/>
    <property type="evidence" value="ECO:0007669"/>
    <property type="project" value="UniProtKB-KW"/>
</dbReference>
<evidence type="ECO:0000256" key="8">
    <source>
        <dbReference type="ARBA" id="ARBA00022989"/>
    </source>
</evidence>
<organism evidence="11 12">
    <name type="scientific">Scheffersomyces spartinae</name>
    <dbReference type="NCBI Taxonomy" id="45513"/>
    <lineage>
        <taxon>Eukaryota</taxon>
        <taxon>Fungi</taxon>
        <taxon>Dikarya</taxon>
        <taxon>Ascomycota</taxon>
        <taxon>Saccharomycotina</taxon>
        <taxon>Pichiomycetes</taxon>
        <taxon>Debaryomycetaceae</taxon>
        <taxon>Scheffersomyces</taxon>
    </lineage>
</organism>
<dbReference type="GO" id="GO:0005789">
    <property type="term" value="C:endoplasmic reticulum membrane"/>
    <property type="evidence" value="ECO:0007669"/>
    <property type="project" value="UniProtKB-SubCell"/>
</dbReference>
<proteinExistence type="inferred from homology"/>
<keyword evidence="9 10" id="KW-0472">Membrane</keyword>
<feature type="transmembrane region" description="Helical" evidence="10">
    <location>
        <begin position="181"/>
        <end position="203"/>
    </location>
</feature>
<evidence type="ECO:0000256" key="5">
    <source>
        <dbReference type="ARBA" id="ARBA00022502"/>
    </source>
</evidence>
<evidence type="ECO:0000256" key="6">
    <source>
        <dbReference type="ARBA" id="ARBA00022692"/>
    </source>
</evidence>
<reference evidence="11" key="1">
    <citation type="submission" date="2021-03" db="EMBL/GenBank/DDBJ databases">
        <authorList>
            <person name="Palmer J.M."/>
        </authorList>
    </citation>
    <scope>NUCLEOTIDE SEQUENCE</scope>
    <source>
        <strain evidence="11">ARV_011</strain>
    </source>
</reference>
<keyword evidence="5" id="KW-0337">GPI-anchor biosynthesis</keyword>
<comment type="similarity">
    <text evidence="3">Belongs to the PIGF family.</text>
</comment>
<keyword evidence="8 10" id="KW-1133">Transmembrane helix</keyword>
<dbReference type="AlphaFoldDB" id="A0A9P8AGA7"/>
<protein>
    <recommendedName>
        <fullName evidence="4">Glycosylphosphatidylinositol anchor biosynthesis protein 11</fullName>
    </recommendedName>
</protein>
<evidence type="ECO:0000313" key="11">
    <source>
        <dbReference type="EMBL" id="KAG7191484.1"/>
    </source>
</evidence>
<dbReference type="Proteomes" id="UP000790833">
    <property type="component" value="Unassembled WGS sequence"/>
</dbReference>
<dbReference type="OrthoDB" id="17366at2759"/>
<keyword evidence="12" id="KW-1185">Reference proteome</keyword>
<feature type="transmembrane region" description="Helical" evidence="10">
    <location>
        <begin position="215"/>
        <end position="236"/>
    </location>
</feature>
<comment type="caution">
    <text evidence="11">The sequence shown here is derived from an EMBL/GenBank/DDBJ whole genome shotgun (WGS) entry which is preliminary data.</text>
</comment>
<accession>A0A9P8AGA7</accession>
<comment type="pathway">
    <text evidence="2">Glycolipid biosynthesis; glycosylphosphatidylinositol-anchor biosynthesis.</text>
</comment>
<dbReference type="GeneID" id="66116453"/>
<dbReference type="RefSeq" id="XP_043047036.1">
    <property type="nucleotide sequence ID" value="XM_043193815.1"/>
</dbReference>
<evidence type="ECO:0000256" key="3">
    <source>
        <dbReference type="ARBA" id="ARBA00007978"/>
    </source>
</evidence>
<feature type="transmembrane region" description="Helical" evidence="10">
    <location>
        <begin position="105"/>
        <end position="130"/>
    </location>
</feature>
<dbReference type="EMBL" id="JAHMUF010000028">
    <property type="protein sequence ID" value="KAG7191484.1"/>
    <property type="molecule type" value="Genomic_DNA"/>
</dbReference>
<name>A0A9P8AGA7_9ASCO</name>
<evidence type="ECO:0000256" key="2">
    <source>
        <dbReference type="ARBA" id="ARBA00004687"/>
    </source>
</evidence>
<keyword evidence="7" id="KW-0256">Endoplasmic reticulum</keyword>
<comment type="subcellular location">
    <subcellularLocation>
        <location evidence="1">Endoplasmic reticulum membrane</location>
        <topology evidence="1">Multi-pass membrane protein</topology>
    </subcellularLocation>
</comment>
<dbReference type="Pfam" id="PF06699">
    <property type="entry name" value="PIG-F"/>
    <property type="match status" value="1"/>
</dbReference>
<evidence type="ECO:0000256" key="10">
    <source>
        <dbReference type="SAM" id="Phobius"/>
    </source>
</evidence>
<evidence type="ECO:0000256" key="7">
    <source>
        <dbReference type="ARBA" id="ARBA00022824"/>
    </source>
</evidence>
<evidence type="ECO:0000313" key="12">
    <source>
        <dbReference type="Proteomes" id="UP000790833"/>
    </source>
</evidence>
<feature type="transmembrane region" description="Helical" evidence="10">
    <location>
        <begin position="44"/>
        <end position="63"/>
    </location>
</feature>
<evidence type="ECO:0000256" key="4">
    <source>
        <dbReference type="ARBA" id="ARBA00020927"/>
    </source>
</evidence>